<reference evidence="6" key="1">
    <citation type="submission" date="2018-12" db="EMBL/GenBank/DDBJ databases">
        <title>Complete genome sequence of Paenibacillus sp. MBLB1234.</title>
        <authorList>
            <person name="Nam Y.-D."/>
            <person name="Kang J."/>
            <person name="Chung W.-H."/>
            <person name="Park Y.S."/>
        </authorList>
    </citation>
    <scope>NUCLEOTIDE SEQUENCE [LARGE SCALE GENOMIC DNA]</scope>
    <source>
        <strain evidence="6">MBLB1234</strain>
    </source>
</reference>
<keyword evidence="4" id="KW-0143">Chaperone</keyword>
<evidence type="ECO:0000313" key="5">
    <source>
        <dbReference type="EMBL" id="AZS17593.1"/>
    </source>
</evidence>
<organism evidence="5 6">
    <name type="scientific">Paenibacillus lutimineralis</name>
    <dbReference type="NCBI Taxonomy" id="2707005"/>
    <lineage>
        <taxon>Bacteria</taxon>
        <taxon>Bacillati</taxon>
        <taxon>Bacillota</taxon>
        <taxon>Bacilli</taxon>
        <taxon>Bacillales</taxon>
        <taxon>Paenibacillaceae</taxon>
        <taxon>Paenibacillus</taxon>
    </lineage>
</organism>
<proteinExistence type="inferred from homology"/>
<keyword evidence="2 4" id="KW-1005">Bacterial flagellum biogenesis</keyword>
<evidence type="ECO:0000256" key="1">
    <source>
        <dbReference type="ARBA" id="ARBA00022490"/>
    </source>
</evidence>
<dbReference type="PANTHER" id="PTHR39190:SF1">
    <property type="entry name" value="FLAGELLAR ASSEMBLY FACTOR FLIW"/>
    <property type="match status" value="1"/>
</dbReference>
<dbReference type="GO" id="GO:0006417">
    <property type="term" value="P:regulation of translation"/>
    <property type="evidence" value="ECO:0007669"/>
    <property type="project" value="UniProtKB-KW"/>
</dbReference>
<gene>
    <name evidence="4" type="primary">fliW</name>
    <name evidence="5" type="ORF">EI981_26285</name>
</gene>
<evidence type="ECO:0000256" key="4">
    <source>
        <dbReference type="HAMAP-Rule" id="MF_01185"/>
    </source>
</evidence>
<dbReference type="Proteomes" id="UP000270678">
    <property type="component" value="Chromosome"/>
</dbReference>
<dbReference type="Gene3D" id="2.30.290.10">
    <property type="entry name" value="BH3618-like"/>
    <property type="match status" value="1"/>
</dbReference>
<dbReference type="GO" id="GO:0044780">
    <property type="term" value="P:bacterial-type flagellum assembly"/>
    <property type="evidence" value="ECO:0007669"/>
    <property type="project" value="UniProtKB-UniRule"/>
</dbReference>
<dbReference type="RefSeq" id="WP_127003277.1">
    <property type="nucleotide sequence ID" value="NZ_CP034346.1"/>
</dbReference>
<evidence type="ECO:0000313" key="6">
    <source>
        <dbReference type="Proteomes" id="UP000270678"/>
    </source>
</evidence>
<dbReference type="InterPro" id="IPR003775">
    <property type="entry name" value="Flagellar_assembly_factor_FliW"/>
</dbReference>
<comment type="similarity">
    <text evidence="4">Belongs to the FliW family.</text>
</comment>
<keyword evidence="6" id="KW-1185">Reference proteome</keyword>
<sequence length="149" mass="16995">MSHQGNDIGTRLIESKSYGALEVTDNQIYHLELGVIGVSSIHEYALIPLEDTPFHLLHALNEDVSFITISAYETVKDYHFEINDEVVELLQVQNPEEILVLLIVNIQEDQLYLNLKAPILLAPTSRQACQFIIHDQDLPIRHLLQRKGE</sequence>
<dbReference type="SUPFAM" id="SSF141457">
    <property type="entry name" value="BH3618-like"/>
    <property type="match status" value="1"/>
</dbReference>
<keyword evidence="5" id="KW-0969">Cilium</keyword>
<name>A0A3S9V4W3_9BACL</name>
<comment type="subcellular location">
    <subcellularLocation>
        <location evidence="4">Cytoplasm</location>
    </subcellularLocation>
</comment>
<keyword evidence="5" id="KW-0282">Flagellum</keyword>
<dbReference type="GO" id="GO:0005737">
    <property type="term" value="C:cytoplasm"/>
    <property type="evidence" value="ECO:0007669"/>
    <property type="project" value="UniProtKB-SubCell"/>
</dbReference>
<keyword evidence="3 4" id="KW-0810">Translation regulation</keyword>
<evidence type="ECO:0000256" key="3">
    <source>
        <dbReference type="ARBA" id="ARBA00022845"/>
    </source>
</evidence>
<dbReference type="OrthoDB" id="9801235at2"/>
<dbReference type="KEGG" id="plut:EI981_26285"/>
<dbReference type="EMBL" id="CP034346">
    <property type="protein sequence ID" value="AZS17593.1"/>
    <property type="molecule type" value="Genomic_DNA"/>
</dbReference>
<dbReference type="AlphaFoldDB" id="A0A3S9V4W3"/>
<protein>
    <recommendedName>
        <fullName evidence="4">Flagellar assembly factor FliW</fullName>
    </recommendedName>
</protein>
<evidence type="ECO:0000256" key="2">
    <source>
        <dbReference type="ARBA" id="ARBA00022795"/>
    </source>
</evidence>
<comment type="function">
    <text evidence="4">Acts as an anti-CsrA protein, binds CsrA and prevents it from repressing translation of its target genes, one of which is flagellin. Binds to flagellin and participates in the assembly of the flagellum.</text>
</comment>
<keyword evidence="5" id="KW-0966">Cell projection</keyword>
<keyword evidence="1 4" id="KW-0963">Cytoplasm</keyword>
<dbReference type="InterPro" id="IPR024046">
    <property type="entry name" value="Flagellar_assmbl_FliW_dom_sf"/>
</dbReference>
<dbReference type="PANTHER" id="PTHR39190">
    <property type="entry name" value="FLAGELLAR ASSEMBLY FACTOR FLIW"/>
    <property type="match status" value="1"/>
</dbReference>
<comment type="subunit">
    <text evidence="4">Interacts with translational regulator CsrA and flagellin(s).</text>
</comment>
<dbReference type="HAMAP" id="MF_01185">
    <property type="entry name" value="FliW"/>
    <property type="match status" value="1"/>
</dbReference>
<dbReference type="Pfam" id="PF02623">
    <property type="entry name" value="FliW"/>
    <property type="match status" value="1"/>
</dbReference>
<accession>A0A3S9V4W3</accession>